<reference evidence="2" key="1">
    <citation type="journal article" date="2019" name="Int. J. Syst. Evol. Microbiol.">
        <title>The Global Catalogue of Microorganisms (GCM) 10K type strain sequencing project: providing services to taxonomists for standard genome sequencing and annotation.</title>
        <authorList>
            <consortium name="The Broad Institute Genomics Platform"/>
            <consortium name="The Broad Institute Genome Sequencing Center for Infectious Disease"/>
            <person name="Wu L."/>
            <person name="Ma J."/>
        </authorList>
    </citation>
    <scope>NUCLEOTIDE SEQUENCE [LARGE SCALE GENOMIC DNA]</scope>
    <source>
        <strain evidence="2">KCTC 42984</strain>
    </source>
</reference>
<protein>
    <submittedName>
        <fullName evidence="1">DUF1552 domain-containing protein</fullName>
    </submittedName>
</protein>
<dbReference type="PROSITE" id="PS51318">
    <property type="entry name" value="TAT"/>
    <property type="match status" value="1"/>
</dbReference>
<organism evidence="1 2">
    <name type="scientific">Novosphingobium bradum</name>
    <dbReference type="NCBI Taxonomy" id="1737444"/>
    <lineage>
        <taxon>Bacteria</taxon>
        <taxon>Pseudomonadati</taxon>
        <taxon>Pseudomonadota</taxon>
        <taxon>Alphaproteobacteria</taxon>
        <taxon>Sphingomonadales</taxon>
        <taxon>Sphingomonadaceae</taxon>
        <taxon>Novosphingobium</taxon>
    </lineage>
</organism>
<comment type="caution">
    <text evidence="1">The sequence shown here is derived from an EMBL/GenBank/DDBJ whole genome shotgun (WGS) entry which is preliminary data.</text>
</comment>
<evidence type="ECO:0000313" key="1">
    <source>
        <dbReference type="EMBL" id="MFC3174096.1"/>
    </source>
</evidence>
<dbReference type="InterPro" id="IPR006311">
    <property type="entry name" value="TAT_signal"/>
</dbReference>
<sequence>MTQFDRRSMLRGLYRGAAAVVALPLLDCFLDGNGAALANGMPLPVRFGTWFWGLGVTEDRWKPTRTGAGYDIMPELKPIEAYRDRISILSGFDAILDDKANLPHNSGGVSIRTGVAPAKPELPAPSFDVLVADVIGGRTRFRSLEISATRDATNSLSGRGGGSLNPAETSPIALYNRLFGNEFVDPNKADFKPNPAMLARHSVLSAVTDQRKALMARVGAADREKLDHYFTSLRQVEQQLALQLEKPAPLEACALPRKPADTTPQSNEIEQVIDNHKVMVELLAMGLACNQTSVFNINFNNAASSLTRAGSTISHHQLTHEEQIDPQLGYQPESTWFVERCMEAFGLFVDTLGKFKEGDGTLLDHSLVVAHSETNFAKAHTVEGIPVMLAGRANGKVKTGIHVAGNGTPISRIGLTVQQVMGVPIDTWGQDSMKTSKTIGEIMA</sequence>
<gene>
    <name evidence="1" type="ORF">ACFOD9_07530</name>
</gene>
<keyword evidence="2" id="KW-1185">Reference proteome</keyword>
<dbReference type="Pfam" id="PF07586">
    <property type="entry name" value="HXXSHH"/>
    <property type="match status" value="1"/>
</dbReference>
<proteinExistence type="predicted"/>
<evidence type="ECO:0000313" key="2">
    <source>
        <dbReference type="Proteomes" id="UP001595604"/>
    </source>
</evidence>
<name>A0ABV7ITD9_9SPHN</name>
<dbReference type="Proteomes" id="UP001595604">
    <property type="component" value="Unassembled WGS sequence"/>
</dbReference>
<dbReference type="EMBL" id="JBHRTQ010000007">
    <property type="protein sequence ID" value="MFC3174096.1"/>
    <property type="molecule type" value="Genomic_DNA"/>
</dbReference>
<dbReference type="InterPro" id="IPR011447">
    <property type="entry name" value="DUF1552"/>
</dbReference>
<accession>A0ABV7ITD9</accession>
<dbReference type="RefSeq" id="WP_379509468.1">
    <property type="nucleotide sequence ID" value="NZ_JBHRTQ010000007.1"/>
</dbReference>